<keyword evidence="5" id="KW-1185">Reference proteome</keyword>
<evidence type="ECO:0000313" key="5">
    <source>
        <dbReference type="Proteomes" id="UP001501758"/>
    </source>
</evidence>
<dbReference type="PANTHER" id="PTHR43037">
    <property type="entry name" value="UNNAMED PRODUCT-RELATED"/>
    <property type="match status" value="1"/>
</dbReference>
<reference evidence="4 5" key="1">
    <citation type="journal article" date="2019" name="Int. J. Syst. Evol. Microbiol.">
        <title>The Global Catalogue of Microorganisms (GCM) 10K type strain sequencing project: providing services to taxonomists for standard genome sequencing and annotation.</title>
        <authorList>
            <consortium name="The Broad Institute Genomics Platform"/>
            <consortium name="The Broad Institute Genome Sequencing Center for Infectious Disease"/>
            <person name="Wu L."/>
            <person name="Ma J."/>
        </authorList>
    </citation>
    <scope>NUCLEOTIDE SEQUENCE [LARGE SCALE GENOMIC DNA]</scope>
    <source>
        <strain evidence="4 5">JCM 15974</strain>
    </source>
</reference>
<evidence type="ECO:0000313" key="4">
    <source>
        <dbReference type="EMBL" id="GAA0726840.1"/>
    </source>
</evidence>
<evidence type="ECO:0000259" key="3">
    <source>
        <dbReference type="Pfam" id="PF01738"/>
    </source>
</evidence>
<dbReference type="Proteomes" id="UP001501758">
    <property type="component" value="Unassembled WGS sequence"/>
</dbReference>
<dbReference type="PANTHER" id="PTHR43037:SF5">
    <property type="entry name" value="FERULOYL ESTERASE"/>
    <property type="match status" value="1"/>
</dbReference>
<keyword evidence="1" id="KW-0732">Signal</keyword>
<dbReference type="Gene3D" id="3.40.50.1820">
    <property type="entry name" value="alpha/beta hydrolase"/>
    <property type="match status" value="1"/>
</dbReference>
<evidence type="ECO:0000256" key="2">
    <source>
        <dbReference type="ARBA" id="ARBA00022801"/>
    </source>
</evidence>
<evidence type="ECO:0000256" key="1">
    <source>
        <dbReference type="ARBA" id="ARBA00022729"/>
    </source>
</evidence>
<dbReference type="PROSITE" id="PS51257">
    <property type="entry name" value="PROKAR_LIPOPROTEIN"/>
    <property type="match status" value="1"/>
</dbReference>
<dbReference type="Pfam" id="PF01738">
    <property type="entry name" value="DLH"/>
    <property type="match status" value="1"/>
</dbReference>
<dbReference type="EMBL" id="BAAAGE010000003">
    <property type="protein sequence ID" value="GAA0726840.1"/>
    <property type="molecule type" value="Genomic_DNA"/>
</dbReference>
<comment type="caution">
    <text evidence="4">The sequence shown here is derived from an EMBL/GenBank/DDBJ whole genome shotgun (WGS) entry which is preliminary data.</text>
</comment>
<organism evidence="4 5">
    <name type="scientific">Aquimarina litoralis</name>
    <dbReference type="NCBI Taxonomy" id="584605"/>
    <lineage>
        <taxon>Bacteria</taxon>
        <taxon>Pseudomonadati</taxon>
        <taxon>Bacteroidota</taxon>
        <taxon>Flavobacteriia</taxon>
        <taxon>Flavobacteriales</taxon>
        <taxon>Flavobacteriaceae</taxon>
        <taxon>Aquimarina</taxon>
    </lineage>
</organism>
<accession>A0ABN1J2I9</accession>
<proteinExistence type="predicted"/>
<dbReference type="InterPro" id="IPR050955">
    <property type="entry name" value="Plant_Biomass_Hydrol_Est"/>
</dbReference>
<feature type="domain" description="Dienelactone hydrolase" evidence="3">
    <location>
        <begin position="131"/>
        <end position="235"/>
    </location>
</feature>
<dbReference type="InterPro" id="IPR029058">
    <property type="entry name" value="AB_hydrolase_fold"/>
</dbReference>
<dbReference type="InterPro" id="IPR002925">
    <property type="entry name" value="Dienelactn_hydro"/>
</dbReference>
<name>A0ABN1J2I9_9FLAO</name>
<dbReference type="SUPFAM" id="SSF53474">
    <property type="entry name" value="alpha/beta-Hydrolases"/>
    <property type="match status" value="1"/>
</dbReference>
<sequence length="257" mass="29028">MKSSILYYIFCCIVFITSTSCKSGLDSRGKANYVSSIDATSFKAIPLTPGNRISTIKVNDKESEWKYDLTIPKIKEREKVPLFIVLHGGVGSKNYTKFSNCLVTPGLQDAGGFVFSPSGAWRTWTLDYLEKRILDFIDLAKENWPVDPNKIVLVGYSNGAMAGWKYANDYKDIFSAMILMGSNCKVEEKLEIPIYVIQGTKDKFFPIKKVRKRITEAKALGCNITFVEAEGNTHIKACEYKDILKTSIPWLQNEVWN</sequence>
<gene>
    <name evidence="4" type="ORF">GCM10009430_34300</name>
</gene>
<dbReference type="RefSeq" id="WP_343913493.1">
    <property type="nucleotide sequence ID" value="NZ_BAAAGE010000003.1"/>
</dbReference>
<protein>
    <recommendedName>
        <fullName evidence="3">Dienelactone hydrolase domain-containing protein</fullName>
    </recommendedName>
</protein>
<keyword evidence="2" id="KW-0378">Hydrolase</keyword>